<protein>
    <submittedName>
        <fullName evidence="2">Uncharacterized protein</fullName>
    </submittedName>
</protein>
<dbReference type="EMBL" id="AGNL01032588">
    <property type="protein sequence ID" value="EJK56026.1"/>
    <property type="molecule type" value="Genomic_DNA"/>
</dbReference>
<evidence type="ECO:0000313" key="2">
    <source>
        <dbReference type="EMBL" id="EJK56026.1"/>
    </source>
</evidence>
<accession>K0S521</accession>
<reference evidence="2 3" key="1">
    <citation type="journal article" date="2012" name="Genome Biol.">
        <title>Genome and low-iron response of an oceanic diatom adapted to chronic iron limitation.</title>
        <authorList>
            <person name="Lommer M."/>
            <person name="Specht M."/>
            <person name="Roy A.S."/>
            <person name="Kraemer L."/>
            <person name="Andreson R."/>
            <person name="Gutowska M.A."/>
            <person name="Wolf J."/>
            <person name="Bergner S.V."/>
            <person name="Schilhabel M.B."/>
            <person name="Klostermeier U.C."/>
            <person name="Beiko R.G."/>
            <person name="Rosenstiel P."/>
            <person name="Hippler M."/>
            <person name="Laroche J."/>
        </authorList>
    </citation>
    <scope>NUCLEOTIDE SEQUENCE [LARGE SCALE GENOMIC DNA]</scope>
    <source>
        <strain evidence="2 3">CCMP1005</strain>
    </source>
</reference>
<feature type="non-terminal residue" evidence="2">
    <location>
        <position position="113"/>
    </location>
</feature>
<gene>
    <name evidence="2" type="ORF">THAOC_24156</name>
</gene>
<feature type="coiled-coil region" evidence="1">
    <location>
        <begin position="20"/>
        <end position="65"/>
    </location>
</feature>
<keyword evidence="3" id="KW-1185">Reference proteome</keyword>
<dbReference type="AlphaFoldDB" id="K0S521"/>
<organism evidence="2 3">
    <name type="scientific">Thalassiosira oceanica</name>
    <name type="common">Marine diatom</name>
    <dbReference type="NCBI Taxonomy" id="159749"/>
    <lineage>
        <taxon>Eukaryota</taxon>
        <taxon>Sar</taxon>
        <taxon>Stramenopiles</taxon>
        <taxon>Ochrophyta</taxon>
        <taxon>Bacillariophyta</taxon>
        <taxon>Coscinodiscophyceae</taxon>
        <taxon>Thalassiosirophycidae</taxon>
        <taxon>Thalassiosirales</taxon>
        <taxon>Thalassiosiraceae</taxon>
        <taxon>Thalassiosira</taxon>
    </lineage>
</organism>
<dbReference type="Proteomes" id="UP000266841">
    <property type="component" value="Unassembled WGS sequence"/>
</dbReference>
<sequence>MADNYDRAKRLKSSGDAEVVAELRGRIAELESAVRNKEVALRGRIAELESENEQLHRRGRREEGSHEVLPVVVEVFVTTAVDLSRVNTSIVTLISSFLDKGRAVWGFWPKLGP</sequence>
<name>K0S521_THAOC</name>
<keyword evidence="1" id="KW-0175">Coiled coil</keyword>
<evidence type="ECO:0000256" key="1">
    <source>
        <dbReference type="SAM" id="Coils"/>
    </source>
</evidence>
<evidence type="ECO:0000313" key="3">
    <source>
        <dbReference type="Proteomes" id="UP000266841"/>
    </source>
</evidence>
<comment type="caution">
    <text evidence="2">The sequence shown here is derived from an EMBL/GenBank/DDBJ whole genome shotgun (WGS) entry which is preliminary data.</text>
</comment>
<proteinExistence type="predicted"/>